<accession>A0ABW1X1P6</accession>
<reference evidence="2" key="1">
    <citation type="journal article" date="2019" name="Int. J. Syst. Evol. Microbiol.">
        <title>The Global Catalogue of Microorganisms (GCM) 10K type strain sequencing project: providing services to taxonomists for standard genome sequencing and annotation.</title>
        <authorList>
            <consortium name="The Broad Institute Genomics Platform"/>
            <consortium name="The Broad Institute Genome Sequencing Center for Infectious Disease"/>
            <person name="Wu L."/>
            <person name="Ma J."/>
        </authorList>
    </citation>
    <scope>NUCLEOTIDE SEQUENCE [LARGE SCALE GENOMIC DNA]</scope>
    <source>
        <strain evidence="2">CGMCC 1.15277</strain>
    </source>
</reference>
<evidence type="ECO:0000313" key="1">
    <source>
        <dbReference type="EMBL" id="MFC6396543.1"/>
    </source>
</evidence>
<keyword evidence="2" id="KW-1185">Reference proteome</keyword>
<organism evidence="1 2">
    <name type="scientific">Luteococcus sanguinis</name>
    <dbReference type="NCBI Taxonomy" id="174038"/>
    <lineage>
        <taxon>Bacteria</taxon>
        <taxon>Bacillati</taxon>
        <taxon>Actinomycetota</taxon>
        <taxon>Actinomycetes</taxon>
        <taxon>Propionibacteriales</taxon>
        <taxon>Propionibacteriaceae</taxon>
        <taxon>Luteococcus</taxon>
    </lineage>
</organism>
<gene>
    <name evidence="1" type="ORF">ACFP57_06025</name>
</gene>
<evidence type="ECO:0000313" key="2">
    <source>
        <dbReference type="Proteomes" id="UP001596266"/>
    </source>
</evidence>
<comment type="caution">
    <text evidence="1">The sequence shown here is derived from an EMBL/GenBank/DDBJ whole genome shotgun (WGS) entry which is preliminary data.</text>
</comment>
<name>A0ABW1X1P6_9ACTN</name>
<dbReference type="RefSeq" id="WP_343885568.1">
    <property type="nucleotide sequence ID" value="NZ_BAAAKI010000008.1"/>
</dbReference>
<dbReference type="Proteomes" id="UP001596266">
    <property type="component" value="Unassembled WGS sequence"/>
</dbReference>
<proteinExistence type="predicted"/>
<dbReference type="EMBL" id="JBHSUA010000011">
    <property type="protein sequence ID" value="MFC6396543.1"/>
    <property type="molecule type" value="Genomic_DNA"/>
</dbReference>
<protein>
    <submittedName>
        <fullName evidence="1">Uncharacterized protein</fullName>
    </submittedName>
</protein>
<sequence>MILVAAAVVILWIVAAVVWVADASTARQAIDSILLNDGFDADGCDRPEGLSRRVEDAVSSPETIPA</sequence>